<dbReference type="GO" id="GO:0006508">
    <property type="term" value="P:proteolysis"/>
    <property type="evidence" value="ECO:0007669"/>
    <property type="project" value="UniProtKB-KW"/>
</dbReference>
<gene>
    <name evidence="2" type="ORF">LMJ30_06620</name>
</gene>
<feature type="chain" id="PRO_5045090372" evidence="1">
    <location>
        <begin position="35"/>
        <end position="267"/>
    </location>
</feature>
<organism evidence="2 3">
    <name type="scientific">Massilia agrisoli</name>
    <dbReference type="NCBI Taxonomy" id="2892444"/>
    <lineage>
        <taxon>Bacteria</taxon>
        <taxon>Pseudomonadati</taxon>
        <taxon>Pseudomonadota</taxon>
        <taxon>Betaproteobacteria</taxon>
        <taxon>Burkholderiales</taxon>
        <taxon>Oxalobacteraceae</taxon>
        <taxon>Telluria group</taxon>
        <taxon>Massilia</taxon>
    </lineage>
</organism>
<dbReference type="InterPro" id="IPR043504">
    <property type="entry name" value="Peptidase_S1_PA_chymotrypsin"/>
</dbReference>
<comment type="caution">
    <text evidence="2">The sequence shown here is derived from an EMBL/GenBank/DDBJ whole genome shotgun (WGS) entry which is preliminary data.</text>
</comment>
<sequence length="267" mass="28174">MIARNRIYRNALTLRWAALLLGGLLCVAQTPARAADFSKTIATVKQSVVGVGTHQRTRSPAIRFVATGFAVGDGLSVITNAHSIPDVLDTTNLETLGIVVGSGNQVQFRAATLAGLDKEHDLAHLRISGAPLPVLAVGDSATVLEGRDFAFTGFPLGMLLGLHHATHRAMLSAITPAVMPSIGSRNLNPRVLAQLQKSPFLIFQLDGTAYPGNSGSPLYDPETGVVYGIINSVLVKGLKETAITSPSGISYAIPASYIRALLDRKTN</sequence>
<evidence type="ECO:0000256" key="1">
    <source>
        <dbReference type="SAM" id="SignalP"/>
    </source>
</evidence>
<name>A0ABS8IQD9_9BURK</name>
<keyword evidence="2" id="KW-0645">Protease</keyword>
<dbReference type="Gene3D" id="2.40.10.10">
    <property type="entry name" value="Trypsin-like serine proteases"/>
    <property type="match status" value="2"/>
</dbReference>
<dbReference type="GO" id="GO:0008233">
    <property type="term" value="F:peptidase activity"/>
    <property type="evidence" value="ECO:0007669"/>
    <property type="project" value="UniProtKB-KW"/>
</dbReference>
<protein>
    <submittedName>
        <fullName evidence="2">Serine protease</fullName>
    </submittedName>
</protein>
<dbReference type="Pfam" id="PF13365">
    <property type="entry name" value="Trypsin_2"/>
    <property type="match status" value="1"/>
</dbReference>
<dbReference type="InterPro" id="IPR009003">
    <property type="entry name" value="Peptidase_S1_PA"/>
</dbReference>
<dbReference type="Proteomes" id="UP001198701">
    <property type="component" value="Unassembled WGS sequence"/>
</dbReference>
<accession>A0ABS8IQD9</accession>
<keyword evidence="3" id="KW-1185">Reference proteome</keyword>
<keyword evidence="2" id="KW-0378">Hydrolase</keyword>
<evidence type="ECO:0000313" key="3">
    <source>
        <dbReference type="Proteomes" id="UP001198701"/>
    </source>
</evidence>
<dbReference type="RefSeq" id="WP_229431553.1">
    <property type="nucleotide sequence ID" value="NZ_JAJHPV010000010.1"/>
</dbReference>
<dbReference type="SUPFAM" id="SSF50494">
    <property type="entry name" value="Trypsin-like serine proteases"/>
    <property type="match status" value="1"/>
</dbReference>
<dbReference type="PANTHER" id="PTHR43019">
    <property type="entry name" value="SERINE ENDOPROTEASE DEGS"/>
    <property type="match status" value="1"/>
</dbReference>
<reference evidence="2 3" key="1">
    <citation type="submission" date="2021-11" db="EMBL/GenBank/DDBJ databases">
        <authorList>
            <person name="Huq M.A."/>
        </authorList>
    </citation>
    <scope>NUCLEOTIDE SEQUENCE [LARGE SCALE GENOMIC DNA]</scope>
    <source>
        <strain evidence="2 3">MAHUQ-52</strain>
    </source>
</reference>
<evidence type="ECO:0000313" key="2">
    <source>
        <dbReference type="EMBL" id="MCC6070626.1"/>
    </source>
</evidence>
<proteinExistence type="predicted"/>
<dbReference type="EMBL" id="JAJHPV010000010">
    <property type="protein sequence ID" value="MCC6070626.1"/>
    <property type="molecule type" value="Genomic_DNA"/>
</dbReference>
<feature type="signal peptide" evidence="1">
    <location>
        <begin position="1"/>
        <end position="34"/>
    </location>
</feature>
<keyword evidence="1" id="KW-0732">Signal</keyword>